<dbReference type="EMBL" id="JACHFJ010000003">
    <property type="protein sequence ID" value="MBB5372849.1"/>
    <property type="molecule type" value="Genomic_DNA"/>
</dbReference>
<dbReference type="InterPro" id="IPR007396">
    <property type="entry name" value="TR_PAI2-type"/>
</dbReference>
<gene>
    <name evidence="1" type="ORF">HNP71_001100</name>
</gene>
<dbReference type="Pfam" id="PF04299">
    <property type="entry name" value="FMN_bind_2"/>
    <property type="match status" value="1"/>
</dbReference>
<dbReference type="RefSeq" id="WP_183265870.1">
    <property type="nucleotide sequence ID" value="NZ_JACHFJ010000003.1"/>
</dbReference>
<dbReference type="SUPFAM" id="SSF50475">
    <property type="entry name" value="FMN-binding split barrel"/>
    <property type="match status" value="1"/>
</dbReference>
<evidence type="ECO:0000313" key="1">
    <source>
        <dbReference type="EMBL" id="MBB5372849.1"/>
    </source>
</evidence>
<accession>A0A840VKU2</accession>
<dbReference type="PANTHER" id="PTHR35802">
    <property type="entry name" value="PROTEASE SYNTHASE AND SPORULATION PROTEIN PAI 2"/>
    <property type="match status" value="1"/>
</dbReference>
<dbReference type="PANTHER" id="PTHR35802:SF1">
    <property type="entry name" value="PROTEASE SYNTHASE AND SPORULATION PROTEIN PAI 2"/>
    <property type="match status" value="1"/>
</dbReference>
<dbReference type="AlphaFoldDB" id="A0A840VKU2"/>
<evidence type="ECO:0000313" key="2">
    <source>
        <dbReference type="Proteomes" id="UP000553706"/>
    </source>
</evidence>
<reference evidence="1 2" key="1">
    <citation type="submission" date="2020-08" db="EMBL/GenBank/DDBJ databases">
        <title>Genomic Encyclopedia of Type Strains, Phase IV (KMG-IV): sequencing the most valuable type-strain genomes for metagenomic binning, comparative biology and taxonomic classification.</title>
        <authorList>
            <person name="Goeker M."/>
        </authorList>
    </citation>
    <scope>NUCLEOTIDE SEQUENCE [LARGE SCALE GENOMIC DNA]</scope>
    <source>
        <strain evidence="1 2">DSM 27026</strain>
    </source>
</reference>
<proteinExistence type="predicted"/>
<dbReference type="InterPro" id="IPR012349">
    <property type="entry name" value="Split_barrel_FMN-bd"/>
</dbReference>
<keyword evidence="2" id="KW-1185">Reference proteome</keyword>
<comment type="caution">
    <text evidence="1">The sequence shown here is derived from an EMBL/GenBank/DDBJ whole genome shotgun (WGS) entry which is preliminary data.</text>
</comment>
<dbReference type="Proteomes" id="UP000553706">
    <property type="component" value="Unassembled WGS sequence"/>
</dbReference>
<name>A0A840VKU2_9PROT</name>
<organism evidence="1 2">
    <name type="scientific">Acidocella aromatica</name>
    <dbReference type="NCBI Taxonomy" id="1303579"/>
    <lineage>
        <taxon>Bacteria</taxon>
        <taxon>Pseudomonadati</taxon>
        <taxon>Pseudomonadota</taxon>
        <taxon>Alphaproteobacteria</taxon>
        <taxon>Acetobacterales</taxon>
        <taxon>Acidocellaceae</taxon>
        <taxon>Acidocella</taxon>
    </lineage>
</organism>
<dbReference type="PIRSF" id="PIRSF010372">
    <property type="entry name" value="PaiB"/>
    <property type="match status" value="1"/>
</dbReference>
<protein>
    <submittedName>
        <fullName evidence="1">Transcriptional regulator</fullName>
    </submittedName>
</protein>
<dbReference type="Gene3D" id="2.30.110.10">
    <property type="entry name" value="Electron Transport, Fmn-binding Protein, Chain A"/>
    <property type="match status" value="1"/>
</dbReference>
<sequence length="203" mass="21936">MYVPPAFAETRPEELHAIMRTASLPVLVSPTATGLAATHLPLSLDGTDKLVGHMARANQHWREFDPHAESLAIFTAVDGYVSPSWYPTKAETGKVVPTWNYQAVHATGRLEIVEDQAALLEIVSRLTDRFESPRATPWTVSDAPPDYIAGHLKGIVGVVLHITKLQGVAKLSQNKSLADREGVIAGAEAESPALAAAMRRTLD</sequence>